<dbReference type="PANTHER" id="PTHR45868">
    <property type="entry name" value="HEAVY METAL-ASSOCIATED ISOPRENYLATED PLANT PROTEIN 33-RELATED"/>
    <property type="match status" value="1"/>
</dbReference>
<evidence type="ECO:0000256" key="4">
    <source>
        <dbReference type="ARBA" id="ARBA00023289"/>
    </source>
</evidence>
<name>A0A218WCX7_PUNGR</name>
<proteinExistence type="inferred from homology"/>
<dbReference type="CDD" id="cd00371">
    <property type="entry name" value="HMA"/>
    <property type="match status" value="1"/>
</dbReference>
<comment type="caution">
    <text evidence="8">The sequence shown here is derived from an EMBL/GenBank/DDBJ whole genome shotgun (WGS) entry which is preliminary data.</text>
</comment>
<dbReference type="Pfam" id="PF00403">
    <property type="entry name" value="HMA"/>
    <property type="match status" value="1"/>
</dbReference>
<dbReference type="GO" id="GO:0046872">
    <property type="term" value="F:metal ion binding"/>
    <property type="evidence" value="ECO:0007669"/>
    <property type="project" value="UniProtKB-KW"/>
</dbReference>
<keyword evidence="1" id="KW-0488">Methylation</keyword>
<evidence type="ECO:0000259" key="7">
    <source>
        <dbReference type="PROSITE" id="PS50846"/>
    </source>
</evidence>
<keyword evidence="2" id="KW-0479">Metal-binding</keyword>
<dbReference type="SUPFAM" id="SSF55008">
    <property type="entry name" value="HMA, heavy metal-associated domain"/>
    <property type="match status" value="1"/>
</dbReference>
<dbReference type="AlphaFoldDB" id="A0A218WCX7"/>
<dbReference type="FunFam" id="3.30.70.100:FF:000008">
    <property type="entry name" value="Copper transport protein ATOX1"/>
    <property type="match status" value="1"/>
</dbReference>
<dbReference type="InterPro" id="IPR036163">
    <property type="entry name" value="HMA_dom_sf"/>
</dbReference>
<dbReference type="InterPro" id="IPR006121">
    <property type="entry name" value="HMA_dom"/>
</dbReference>
<keyword evidence="4" id="KW-0636">Prenylation</keyword>
<gene>
    <name evidence="8" type="ORF">CDL15_Pgr004486</name>
</gene>
<dbReference type="PROSITE" id="PS50846">
    <property type="entry name" value="HMA_2"/>
    <property type="match status" value="1"/>
</dbReference>
<reference evidence="9" key="1">
    <citation type="journal article" date="2017" name="Plant J.">
        <title>The pomegranate (Punica granatum L.) genome and the genomics of punicalagin biosynthesis.</title>
        <authorList>
            <person name="Qin G."/>
            <person name="Xu C."/>
            <person name="Ming R."/>
            <person name="Tang H."/>
            <person name="Guyot R."/>
            <person name="Kramer E.M."/>
            <person name="Hu Y."/>
            <person name="Yi X."/>
            <person name="Qi Y."/>
            <person name="Xu X."/>
            <person name="Gao Z."/>
            <person name="Pan H."/>
            <person name="Jian J."/>
            <person name="Tian Y."/>
            <person name="Yue Z."/>
            <person name="Xu Y."/>
        </authorList>
    </citation>
    <scope>NUCLEOTIDE SEQUENCE [LARGE SCALE GENOMIC DNA]</scope>
    <source>
        <strain evidence="9">cv. Dabenzi</strain>
    </source>
</reference>
<protein>
    <recommendedName>
        <fullName evidence="7">HMA domain-containing protein</fullName>
    </recommendedName>
</protein>
<evidence type="ECO:0000313" key="9">
    <source>
        <dbReference type="Proteomes" id="UP000197138"/>
    </source>
</evidence>
<dbReference type="EMBL" id="MTKT01004693">
    <property type="protein sequence ID" value="OWM70349.1"/>
    <property type="molecule type" value="Genomic_DNA"/>
</dbReference>
<evidence type="ECO:0000256" key="6">
    <source>
        <dbReference type="SAM" id="MobiDB-lite"/>
    </source>
</evidence>
<organism evidence="8 9">
    <name type="scientific">Punica granatum</name>
    <name type="common">Pomegranate</name>
    <dbReference type="NCBI Taxonomy" id="22663"/>
    <lineage>
        <taxon>Eukaryota</taxon>
        <taxon>Viridiplantae</taxon>
        <taxon>Streptophyta</taxon>
        <taxon>Embryophyta</taxon>
        <taxon>Tracheophyta</taxon>
        <taxon>Spermatophyta</taxon>
        <taxon>Magnoliopsida</taxon>
        <taxon>eudicotyledons</taxon>
        <taxon>Gunneridae</taxon>
        <taxon>Pentapetalae</taxon>
        <taxon>rosids</taxon>
        <taxon>malvids</taxon>
        <taxon>Myrtales</taxon>
        <taxon>Lythraceae</taxon>
        <taxon>Punica</taxon>
    </lineage>
</organism>
<keyword evidence="3" id="KW-0449">Lipoprotein</keyword>
<evidence type="ECO:0000256" key="2">
    <source>
        <dbReference type="ARBA" id="ARBA00022723"/>
    </source>
</evidence>
<evidence type="ECO:0000256" key="5">
    <source>
        <dbReference type="ARBA" id="ARBA00024045"/>
    </source>
</evidence>
<dbReference type="PANTHER" id="PTHR45868:SF19">
    <property type="entry name" value="HEAVY METAL-ASSOCIATED ISOPRENYLATED PLANT PROTEIN 37"/>
    <property type="match status" value="1"/>
</dbReference>
<sequence>MTIEDDFKLLKIQTCVLRVNVHCDGCKQKVKKLLQRIEGVYRVMIDAENQKVTVSGSVDPAALIKKLVKAGKHAELWGAKPGQTQKQKNNFLKDDKNSSSSKAQKHGLIKALEEELDCLNDVQVDGDEEDEEMRLLRARANHLGFLRPGNMKKPGGGNVPQGLNNAKMVNHLANGNMGKKVNPSNPNAGIDLKAMGAQKVNNIGEFRRPNEMNSVLGLGGLGDQQLSGFGGFQIQPNNNGNNINGFLQNGFYSGGQFPPSMLMGMNGNHPIHQLGGPSGMMNVQGRQLFQQPQMMYQMSPYVPPNTGFYYDQYYDYGHSPYSTYSEPSYGNPSGDTAAHMFSARDFVVGITYPQPFRWPNHLFRLQIPLTYENQSMDYTARGSPMCPARPWEPQLLQMLELIGMEGDTEARVFKADFLRTKG</sequence>
<comment type="similarity">
    <text evidence="5">Belongs to the HIPP family.</text>
</comment>
<dbReference type="Gene3D" id="3.30.70.100">
    <property type="match status" value="1"/>
</dbReference>
<dbReference type="Proteomes" id="UP000197138">
    <property type="component" value="Unassembled WGS sequence"/>
</dbReference>
<accession>A0A218WCX7</accession>
<evidence type="ECO:0000256" key="1">
    <source>
        <dbReference type="ARBA" id="ARBA00022481"/>
    </source>
</evidence>
<feature type="region of interest" description="Disordered" evidence="6">
    <location>
        <begin position="78"/>
        <end position="106"/>
    </location>
</feature>
<evidence type="ECO:0000313" key="8">
    <source>
        <dbReference type="EMBL" id="OWM70349.1"/>
    </source>
</evidence>
<feature type="domain" description="HMA" evidence="7">
    <location>
        <begin position="12"/>
        <end position="75"/>
    </location>
</feature>
<evidence type="ECO:0000256" key="3">
    <source>
        <dbReference type="ARBA" id="ARBA00023288"/>
    </source>
</evidence>